<keyword evidence="3 6" id="KW-0285">Flavoprotein</keyword>
<evidence type="ECO:0000256" key="3">
    <source>
        <dbReference type="ARBA" id="ARBA00022630"/>
    </source>
</evidence>
<dbReference type="RefSeq" id="WP_039253288.1">
    <property type="nucleotide sequence ID" value="NZ_JENJ01000010.1"/>
</dbReference>
<comment type="similarity">
    <text evidence="6">Belongs to the RnfG family.</text>
</comment>
<dbReference type="HAMAP" id="MF_00479">
    <property type="entry name" value="RsxG_RnfG"/>
    <property type="match status" value="1"/>
</dbReference>
<keyword evidence="4 6" id="KW-0288">FMN</keyword>
<keyword evidence="2 6" id="KW-0597">Phosphoprotein</keyword>
<keyword evidence="1 6" id="KW-0813">Transport</keyword>
<feature type="region of interest" description="Disordered" evidence="7">
    <location>
        <begin position="136"/>
        <end position="156"/>
    </location>
</feature>
<feature type="modified residue" description="FMN phosphoryl threonine" evidence="6">
    <location>
        <position position="181"/>
    </location>
</feature>
<reference evidence="10 11" key="1">
    <citation type="submission" date="2014-01" db="EMBL/GenBank/DDBJ databases">
        <title>Plasmidome dynamics in the species complex Clostridium novyi sensu lato converts strains of independent lineages into distinctly different pathogens.</title>
        <authorList>
            <person name="Skarin H."/>
            <person name="Segerman B."/>
        </authorList>
    </citation>
    <scope>NUCLEOTIDE SEQUENCE [LARGE SCALE GENOMIC DNA]</scope>
    <source>
        <strain evidence="10 11">4552</strain>
    </source>
</reference>
<comment type="subcellular location">
    <subcellularLocation>
        <location evidence="6">Cell membrane</location>
        <topology evidence="6">Single-pass membrane protein</topology>
    </subcellularLocation>
</comment>
<comment type="cofactor">
    <cofactor evidence="6">
        <name>FMN</name>
        <dbReference type="ChEBI" id="CHEBI:58210"/>
    </cofactor>
</comment>
<dbReference type="InterPro" id="IPR010209">
    <property type="entry name" value="Ion_transpt_RnfG/RsxG"/>
</dbReference>
<evidence type="ECO:0000259" key="9">
    <source>
        <dbReference type="SMART" id="SM00900"/>
    </source>
</evidence>
<accession>A0A0A0ICW6</accession>
<evidence type="ECO:0000256" key="8">
    <source>
        <dbReference type="SAM" id="Phobius"/>
    </source>
</evidence>
<keyword evidence="6" id="KW-1003">Cell membrane</keyword>
<sequence>MENQNSNKETLMLGLKLLIITAIAGLVLGWAYKITLEPINNQNIKTNNEAMNEVLPSAKEFAKIAAQEVKPGEKVDKQLQKDSPVIEVNKGQNSGKVAGYAVKVGTKGYGGKIEMMVGISNEGKVEGIKILSHNETPGLGAKAPEPDFSDQYKGKESKTPLEVVKGKASKENDIAAITGATITSKAVTKGVNEAVEYYNKELKGGQK</sequence>
<dbReference type="PIRSF" id="PIRSF006091">
    <property type="entry name" value="E_trnsport_RnfG"/>
    <property type="match status" value="1"/>
</dbReference>
<evidence type="ECO:0000313" key="10">
    <source>
        <dbReference type="EMBL" id="KGM97445.1"/>
    </source>
</evidence>
<keyword evidence="6 8" id="KW-0812">Transmembrane</keyword>
<dbReference type="PANTHER" id="PTHR36118:SF1">
    <property type="entry name" value="ION-TRANSLOCATING OXIDOREDUCTASE COMPLEX SUBUNIT G"/>
    <property type="match status" value="1"/>
</dbReference>
<evidence type="ECO:0000256" key="2">
    <source>
        <dbReference type="ARBA" id="ARBA00022553"/>
    </source>
</evidence>
<dbReference type="OrthoDB" id="9794010at2"/>
<dbReference type="InterPro" id="IPR007329">
    <property type="entry name" value="FMN-bd"/>
</dbReference>
<comment type="caution">
    <text evidence="10">The sequence shown here is derived from an EMBL/GenBank/DDBJ whole genome shotgun (WGS) entry which is preliminary data.</text>
</comment>
<name>A0A0A0ICW6_CLONO</name>
<feature type="domain" description="FMN-binding" evidence="9">
    <location>
        <begin position="108"/>
        <end position="198"/>
    </location>
</feature>
<dbReference type="Pfam" id="PF04205">
    <property type="entry name" value="FMN_bind"/>
    <property type="match status" value="1"/>
</dbReference>
<protein>
    <recommendedName>
        <fullName evidence="6">Ion-translocating oxidoreductase complex subunit G</fullName>
        <ecNumber evidence="6">7.-.-.-</ecNumber>
    </recommendedName>
    <alternativeName>
        <fullName evidence="6">Rnf electron transport complex subunit G</fullName>
    </alternativeName>
</protein>
<comment type="subunit">
    <text evidence="6">The complex is composed of six subunits: RnfA, RnfB, RnfC, RnfD, RnfE and RnfG.</text>
</comment>
<dbReference type="Proteomes" id="UP000030012">
    <property type="component" value="Unassembled WGS sequence"/>
</dbReference>
<dbReference type="GO" id="GO:0009055">
    <property type="term" value="F:electron transfer activity"/>
    <property type="evidence" value="ECO:0007669"/>
    <property type="project" value="InterPro"/>
</dbReference>
<dbReference type="PANTHER" id="PTHR36118">
    <property type="entry name" value="ION-TRANSLOCATING OXIDOREDUCTASE COMPLEX SUBUNIT G"/>
    <property type="match status" value="1"/>
</dbReference>
<dbReference type="AlphaFoldDB" id="A0A0A0ICW6"/>
<dbReference type="SMART" id="SM00900">
    <property type="entry name" value="FMN_bind"/>
    <property type="match status" value="1"/>
</dbReference>
<keyword evidence="5 6" id="KW-0249">Electron transport</keyword>
<dbReference type="EMBL" id="JENJ01000010">
    <property type="protein sequence ID" value="KGM97445.1"/>
    <property type="molecule type" value="Genomic_DNA"/>
</dbReference>
<evidence type="ECO:0000256" key="6">
    <source>
        <dbReference type="HAMAP-Rule" id="MF_00479"/>
    </source>
</evidence>
<dbReference type="GO" id="GO:0005886">
    <property type="term" value="C:plasma membrane"/>
    <property type="evidence" value="ECO:0007669"/>
    <property type="project" value="UniProtKB-SubCell"/>
</dbReference>
<proteinExistence type="inferred from homology"/>
<evidence type="ECO:0000256" key="4">
    <source>
        <dbReference type="ARBA" id="ARBA00022643"/>
    </source>
</evidence>
<evidence type="ECO:0000256" key="1">
    <source>
        <dbReference type="ARBA" id="ARBA00022448"/>
    </source>
</evidence>
<feature type="transmembrane region" description="Helical" evidence="8">
    <location>
        <begin position="12"/>
        <end position="32"/>
    </location>
</feature>
<comment type="function">
    <text evidence="6">Part of a membrane-bound complex that couples electron transfer with translocation of ions across the membrane.</text>
</comment>
<evidence type="ECO:0000256" key="5">
    <source>
        <dbReference type="ARBA" id="ARBA00022982"/>
    </source>
</evidence>
<dbReference type="GO" id="GO:0010181">
    <property type="term" value="F:FMN binding"/>
    <property type="evidence" value="ECO:0007669"/>
    <property type="project" value="InterPro"/>
</dbReference>
<organism evidence="10 11">
    <name type="scientific">Clostridium novyi A str. 4552</name>
    <dbReference type="NCBI Taxonomy" id="1444289"/>
    <lineage>
        <taxon>Bacteria</taxon>
        <taxon>Bacillati</taxon>
        <taxon>Bacillota</taxon>
        <taxon>Clostridia</taxon>
        <taxon>Eubacteriales</taxon>
        <taxon>Clostridiaceae</taxon>
        <taxon>Clostridium</taxon>
    </lineage>
</organism>
<gene>
    <name evidence="6" type="primary">rnfG</name>
    <name evidence="10" type="ORF">Z968_03375</name>
</gene>
<evidence type="ECO:0000313" key="11">
    <source>
        <dbReference type="Proteomes" id="UP000030012"/>
    </source>
</evidence>
<keyword evidence="6 8" id="KW-1133">Transmembrane helix</keyword>
<dbReference type="EC" id="7.-.-.-" evidence="6"/>
<keyword evidence="6 8" id="KW-0472">Membrane</keyword>
<dbReference type="NCBIfam" id="TIGR01947">
    <property type="entry name" value="rnfG"/>
    <property type="match status" value="1"/>
</dbReference>
<dbReference type="GO" id="GO:0022900">
    <property type="term" value="P:electron transport chain"/>
    <property type="evidence" value="ECO:0007669"/>
    <property type="project" value="UniProtKB-UniRule"/>
</dbReference>
<evidence type="ECO:0000256" key="7">
    <source>
        <dbReference type="SAM" id="MobiDB-lite"/>
    </source>
</evidence>
<keyword evidence="6" id="KW-1278">Translocase</keyword>